<feature type="transmembrane region" description="Helical" evidence="1">
    <location>
        <begin position="274"/>
        <end position="293"/>
    </location>
</feature>
<dbReference type="Gene3D" id="1.25.40.10">
    <property type="entry name" value="Tetratricopeptide repeat domain"/>
    <property type="match status" value="1"/>
</dbReference>
<proteinExistence type="predicted"/>
<gene>
    <name evidence="3" type="ORF">QHF89_32930</name>
</gene>
<organism evidence="3 4">
    <name type="scientific">Polyangium sorediatum</name>
    <dbReference type="NCBI Taxonomy" id="889274"/>
    <lineage>
        <taxon>Bacteria</taxon>
        <taxon>Pseudomonadati</taxon>
        <taxon>Myxococcota</taxon>
        <taxon>Polyangia</taxon>
        <taxon>Polyangiales</taxon>
        <taxon>Polyangiaceae</taxon>
        <taxon>Polyangium</taxon>
    </lineage>
</organism>
<evidence type="ECO:0000313" key="3">
    <source>
        <dbReference type="EMBL" id="MDI1434350.1"/>
    </source>
</evidence>
<keyword evidence="2" id="KW-0732">Signal</keyword>
<keyword evidence="4" id="KW-1185">Reference proteome</keyword>
<feature type="chain" id="PRO_5046707379" description="Tetratricopeptide repeat protein" evidence="2">
    <location>
        <begin position="23"/>
        <end position="331"/>
    </location>
</feature>
<comment type="caution">
    <text evidence="3">The sequence shown here is derived from an EMBL/GenBank/DDBJ whole genome shotgun (WGS) entry which is preliminary data.</text>
</comment>
<dbReference type="InterPro" id="IPR011990">
    <property type="entry name" value="TPR-like_helical_dom_sf"/>
</dbReference>
<dbReference type="Proteomes" id="UP001160301">
    <property type="component" value="Unassembled WGS sequence"/>
</dbReference>
<name>A0ABT6P169_9BACT</name>
<evidence type="ECO:0000256" key="1">
    <source>
        <dbReference type="SAM" id="Phobius"/>
    </source>
</evidence>
<keyword evidence="1" id="KW-0812">Transmembrane</keyword>
<evidence type="ECO:0008006" key="5">
    <source>
        <dbReference type="Google" id="ProtNLM"/>
    </source>
</evidence>
<feature type="signal peptide" evidence="2">
    <location>
        <begin position="1"/>
        <end position="22"/>
    </location>
</feature>
<dbReference type="EMBL" id="JARZHI010000041">
    <property type="protein sequence ID" value="MDI1434350.1"/>
    <property type="molecule type" value="Genomic_DNA"/>
</dbReference>
<evidence type="ECO:0000313" key="4">
    <source>
        <dbReference type="Proteomes" id="UP001160301"/>
    </source>
</evidence>
<accession>A0ABT6P169</accession>
<keyword evidence="1" id="KW-0472">Membrane</keyword>
<feature type="transmembrane region" description="Helical" evidence="1">
    <location>
        <begin position="213"/>
        <end position="238"/>
    </location>
</feature>
<sequence>MRVGSAAALGLVLVLGSSVARANDPAAADALFQAAKKLMSEKNFAEACPKFDASYKLDPTLGTLLNLADCYEKFGRTATAWSTWGEAMEKALRDGDKRADFARSRRDALFPKLPKVVINVQNEVPGVDILWDQVKLAPAVFGVELPADPAEHDLLVLRDDGMKLKEERVRITQEGARTELTLDIEALDKANPRKVKVVEAPPPPPPGSSKQRVAGLVVGGFGAAALIAAGALEGVALAKRGAASDRSACVNKFCTPDGLAAISSAQTFAEAGQWIGLGGIVAAAVGITLLITAPPAAPSPRPATGVVVPRPMWVAPWAGPNGGGLVVGGAL</sequence>
<dbReference type="SUPFAM" id="SSF48452">
    <property type="entry name" value="TPR-like"/>
    <property type="match status" value="1"/>
</dbReference>
<reference evidence="3 4" key="1">
    <citation type="submission" date="2023-04" db="EMBL/GenBank/DDBJ databases">
        <title>The genome sequence of Polyangium sorediatum DSM14670.</title>
        <authorList>
            <person name="Zhang X."/>
        </authorList>
    </citation>
    <scope>NUCLEOTIDE SEQUENCE [LARGE SCALE GENOMIC DNA]</scope>
    <source>
        <strain evidence="3 4">DSM 14670</strain>
    </source>
</reference>
<protein>
    <recommendedName>
        <fullName evidence="5">Tetratricopeptide repeat protein</fullName>
    </recommendedName>
</protein>
<keyword evidence="1" id="KW-1133">Transmembrane helix</keyword>
<evidence type="ECO:0000256" key="2">
    <source>
        <dbReference type="SAM" id="SignalP"/>
    </source>
</evidence>